<gene>
    <name evidence="11" type="ORF">B8V81_0448</name>
</gene>
<keyword evidence="6 9" id="KW-0812">Transmembrane</keyword>
<dbReference type="GO" id="GO:0140359">
    <property type="term" value="F:ABC-type transporter activity"/>
    <property type="evidence" value="ECO:0007669"/>
    <property type="project" value="InterPro"/>
</dbReference>
<feature type="transmembrane region" description="Helical" evidence="9">
    <location>
        <begin position="71"/>
        <end position="97"/>
    </location>
</feature>
<dbReference type="PRINTS" id="PR00164">
    <property type="entry name" value="ABC2TRNSPORT"/>
</dbReference>
<evidence type="ECO:0000256" key="9">
    <source>
        <dbReference type="RuleBase" id="RU361157"/>
    </source>
</evidence>
<dbReference type="AlphaFoldDB" id="A0A2N5ND86"/>
<dbReference type="InterPro" id="IPR013525">
    <property type="entry name" value="ABC2_TM"/>
</dbReference>
<dbReference type="Pfam" id="PF01061">
    <property type="entry name" value="ABC2_membrane"/>
    <property type="match status" value="1"/>
</dbReference>
<dbReference type="RefSeq" id="WP_307719978.1">
    <property type="nucleotide sequence ID" value="NZ_BIMM01000015.1"/>
</dbReference>
<evidence type="ECO:0000259" key="10">
    <source>
        <dbReference type="PROSITE" id="PS51012"/>
    </source>
</evidence>
<feature type="transmembrane region" description="Helical" evidence="9">
    <location>
        <begin position="146"/>
        <end position="173"/>
    </location>
</feature>
<dbReference type="PANTHER" id="PTHR30413:SF8">
    <property type="entry name" value="TRANSPORT PERMEASE PROTEIN"/>
    <property type="match status" value="1"/>
</dbReference>
<keyword evidence="5" id="KW-0997">Cell inner membrane</keyword>
<keyword evidence="3 9" id="KW-0813">Transport</keyword>
<evidence type="ECO:0000256" key="7">
    <source>
        <dbReference type="ARBA" id="ARBA00022989"/>
    </source>
</evidence>
<evidence type="ECO:0000256" key="6">
    <source>
        <dbReference type="ARBA" id="ARBA00022692"/>
    </source>
</evidence>
<dbReference type="Proteomes" id="UP000234789">
    <property type="component" value="Unassembled WGS sequence"/>
</dbReference>
<comment type="similarity">
    <text evidence="2 9">Belongs to the ABC-2 integral membrane protein family.</text>
</comment>
<sequence length="265" mass="30776">MSLMNILKKRSLINFMKYRSLIYLLVAKDLKVKYKRSVLGVLWSLLNPLLTMLIITIVFRELFRFNIDNFAAYVISGQVLFSFLSESTGLAMSSIYTSGQIIKKVYIPKYIFPITKTTYSLVNLLFSFLAVLLVCVVTNVSINYTIIFSFVAIIYLYVFCLGLGMLLSSLVIFFRDIEHFYGVFLTAWMYATPIIYPISIMPDRFMFLLYANPLYYYIEYFRLGLVNGQVPSWDLNLHCILYSIGTLALGVYIFNKKQDEFILHI</sequence>
<feature type="domain" description="ABC transmembrane type-2" evidence="10">
    <location>
        <begin position="39"/>
        <end position="257"/>
    </location>
</feature>
<comment type="subcellular location">
    <subcellularLocation>
        <location evidence="1">Cell inner membrane</location>
        <topology evidence="1">Multi-pass membrane protein</topology>
    </subcellularLocation>
    <subcellularLocation>
        <location evidence="9">Cell membrane</location>
        <topology evidence="9">Multi-pass membrane protein</topology>
    </subcellularLocation>
</comment>
<accession>A0A2N5ND86</accession>
<feature type="transmembrane region" description="Helical" evidence="9">
    <location>
        <begin position="235"/>
        <end position="254"/>
    </location>
</feature>
<evidence type="ECO:0000313" key="12">
    <source>
        <dbReference type="Proteomes" id="UP000234789"/>
    </source>
</evidence>
<organism evidence="11 12">
    <name type="scientific">Paenibacillus pasadenensis</name>
    <dbReference type="NCBI Taxonomy" id="217090"/>
    <lineage>
        <taxon>Bacteria</taxon>
        <taxon>Bacillati</taxon>
        <taxon>Bacillota</taxon>
        <taxon>Bacilli</taxon>
        <taxon>Bacillales</taxon>
        <taxon>Paenibacillaceae</taxon>
        <taxon>Paenibacillus</taxon>
    </lineage>
</organism>
<keyword evidence="12" id="KW-1185">Reference proteome</keyword>
<feature type="transmembrane region" description="Helical" evidence="9">
    <location>
        <begin position="118"/>
        <end position="140"/>
    </location>
</feature>
<reference evidence="11 12" key="1">
    <citation type="submission" date="2017-05" db="EMBL/GenBank/DDBJ databases">
        <title>Functional genome analysis of Paenibacillus pasadenensis strain R16: insights on endophytic life style and antifungal activity.</title>
        <authorList>
            <person name="Passera A."/>
            <person name="Marcolungo L."/>
            <person name="Casati P."/>
            <person name="Brasca M."/>
            <person name="Quaglino F."/>
            <person name="Delledonne M."/>
        </authorList>
    </citation>
    <scope>NUCLEOTIDE SEQUENCE [LARGE SCALE GENOMIC DNA]</scope>
    <source>
        <strain evidence="11 12">R16</strain>
    </source>
</reference>
<evidence type="ECO:0000256" key="4">
    <source>
        <dbReference type="ARBA" id="ARBA00022475"/>
    </source>
</evidence>
<evidence type="ECO:0000256" key="5">
    <source>
        <dbReference type="ARBA" id="ARBA00022519"/>
    </source>
</evidence>
<evidence type="ECO:0000256" key="2">
    <source>
        <dbReference type="ARBA" id="ARBA00007783"/>
    </source>
</evidence>
<dbReference type="InterPro" id="IPR047817">
    <property type="entry name" value="ABC2_TM_bact-type"/>
</dbReference>
<evidence type="ECO:0000256" key="1">
    <source>
        <dbReference type="ARBA" id="ARBA00004429"/>
    </source>
</evidence>
<comment type="caution">
    <text evidence="11">The sequence shown here is derived from an EMBL/GenBank/DDBJ whole genome shotgun (WGS) entry which is preliminary data.</text>
</comment>
<dbReference type="PROSITE" id="PS51012">
    <property type="entry name" value="ABC_TM2"/>
    <property type="match status" value="1"/>
</dbReference>
<keyword evidence="8 9" id="KW-0472">Membrane</keyword>
<feature type="transmembrane region" description="Helical" evidence="9">
    <location>
        <begin position="180"/>
        <end position="200"/>
    </location>
</feature>
<dbReference type="GO" id="GO:0043190">
    <property type="term" value="C:ATP-binding cassette (ABC) transporter complex"/>
    <property type="evidence" value="ECO:0007669"/>
    <property type="project" value="InterPro"/>
</dbReference>
<dbReference type="InterPro" id="IPR000412">
    <property type="entry name" value="ABC_2_transport"/>
</dbReference>
<name>A0A2N5ND86_9BACL</name>
<feature type="transmembrane region" description="Helical" evidence="9">
    <location>
        <begin position="38"/>
        <end position="59"/>
    </location>
</feature>
<evidence type="ECO:0000256" key="8">
    <source>
        <dbReference type="ARBA" id="ARBA00023136"/>
    </source>
</evidence>
<protein>
    <recommendedName>
        <fullName evidence="9">Transport permease protein</fullName>
    </recommendedName>
</protein>
<evidence type="ECO:0000256" key="3">
    <source>
        <dbReference type="ARBA" id="ARBA00022448"/>
    </source>
</evidence>
<dbReference type="GO" id="GO:0015920">
    <property type="term" value="P:lipopolysaccharide transport"/>
    <property type="evidence" value="ECO:0007669"/>
    <property type="project" value="TreeGrafter"/>
</dbReference>
<dbReference type="PANTHER" id="PTHR30413">
    <property type="entry name" value="INNER MEMBRANE TRANSPORT PERMEASE"/>
    <property type="match status" value="1"/>
</dbReference>
<proteinExistence type="inferred from homology"/>
<keyword evidence="7 9" id="KW-1133">Transmembrane helix</keyword>
<keyword evidence="4 9" id="KW-1003">Cell membrane</keyword>
<evidence type="ECO:0000313" key="11">
    <source>
        <dbReference type="EMBL" id="PLT48316.1"/>
    </source>
</evidence>
<dbReference type="EMBL" id="NFEZ01000001">
    <property type="protein sequence ID" value="PLT48316.1"/>
    <property type="molecule type" value="Genomic_DNA"/>
</dbReference>